<dbReference type="InterPro" id="IPR027417">
    <property type="entry name" value="P-loop_NTPase"/>
</dbReference>
<dbReference type="InterPro" id="IPR050763">
    <property type="entry name" value="ABC_transporter_ATP-binding"/>
</dbReference>
<evidence type="ECO:0000256" key="3">
    <source>
        <dbReference type="ARBA" id="ARBA00022458"/>
    </source>
</evidence>
<evidence type="ECO:0000256" key="5">
    <source>
        <dbReference type="ARBA" id="ARBA00022741"/>
    </source>
</evidence>
<dbReference type="PROSITE" id="PS50893">
    <property type="entry name" value="ABC_TRANSPORTER_2"/>
    <property type="match status" value="1"/>
</dbReference>
<dbReference type="InterPro" id="IPR003593">
    <property type="entry name" value="AAA+_ATPase"/>
</dbReference>
<organism evidence="8 9">
    <name type="scientific">Ideonella livida</name>
    <dbReference type="NCBI Taxonomy" id="2707176"/>
    <lineage>
        <taxon>Bacteria</taxon>
        <taxon>Pseudomonadati</taxon>
        <taxon>Pseudomonadota</taxon>
        <taxon>Betaproteobacteria</taxon>
        <taxon>Burkholderiales</taxon>
        <taxon>Sphaerotilaceae</taxon>
        <taxon>Ideonella</taxon>
    </lineage>
</organism>
<evidence type="ECO:0000259" key="7">
    <source>
        <dbReference type="PROSITE" id="PS50893"/>
    </source>
</evidence>
<proteinExistence type="inferred from homology"/>
<dbReference type="EMBL" id="JAAGOH010000011">
    <property type="protein sequence ID" value="NDY91738.1"/>
    <property type="molecule type" value="Genomic_DNA"/>
</dbReference>
<evidence type="ECO:0000313" key="8">
    <source>
        <dbReference type="EMBL" id="NDY91738.1"/>
    </source>
</evidence>
<dbReference type="Gene3D" id="3.40.50.300">
    <property type="entry name" value="P-loop containing nucleotide triphosphate hydrolases"/>
    <property type="match status" value="1"/>
</dbReference>
<keyword evidence="9" id="KW-1185">Reference proteome</keyword>
<dbReference type="PROSITE" id="PS00211">
    <property type="entry name" value="ABC_TRANSPORTER_1"/>
    <property type="match status" value="1"/>
</dbReference>
<keyword evidence="4" id="KW-0472">Membrane</keyword>
<name>A0A7C9TJG5_9BURK</name>
<accession>A0A7C9TJG5</accession>
<comment type="caution">
    <text evidence="8">The sequence shown here is derived from an EMBL/GenBank/DDBJ whole genome shotgun (WGS) entry which is preliminary data.</text>
</comment>
<dbReference type="InterPro" id="IPR003439">
    <property type="entry name" value="ABC_transporter-like_ATP-bd"/>
</dbReference>
<dbReference type="Pfam" id="PF00005">
    <property type="entry name" value="ABC_tran"/>
    <property type="match status" value="1"/>
</dbReference>
<keyword evidence="4" id="KW-1003">Cell membrane</keyword>
<evidence type="ECO:0000256" key="1">
    <source>
        <dbReference type="ARBA" id="ARBA00005417"/>
    </source>
</evidence>
<evidence type="ECO:0000256" key="4">
    <source>
        <dbReference type="ARBA" id="ARBA00022475"/>
    </source>
</evidence>
<dbReference type="SMART" id="SM00382">
    <property type="entry name" value="AAA"/>
    <property type="match status" value="1"/>
</dbReference>
<gene>
    <name evidence="8" type="ORF">G3A44_11125</name>
</gene>
<dbReference type="GO" id="GO:0016887">
    <property type="term" value="F:ATP hydrolysis activity"/>
    <property type="evidence" value="ECO:0007669"/>
    <property type="project" value="InterPro"/>
</dbReference>
<evidence type="ECO:0000256" key="2">
    <source>
        <dbReference type="ARBA" id="ARBA00022448"/>
    </source>
</evidence>
<dbReference type="PANTHER" id="PTHR42711">
    <property type="entry name" value="ABC TRANSPORTER ATP-BINDING PROTEIN"/>
    <property type="match status" value="1"/>
</dbReference>
<sequence length="251" mass="26878">MSGRAASMPAAGALPLPLVQLHEAGLRLGGVQALQGVSLGLHPGERLALVGPNGAGKTSLLRLLHGLVAPTEGRREVPPQPDGRPPVGAMLFQRPFLLHCSARRNVLLGLWLRGVPRAEREARCALALARVGLADVAQRPARSLSGGQQQRLALARAWALRPDVLFLDEPTASLDPSAKKEVERLIEEVAADGVAIVMSSHNLGQVKRLARRVICLGGGRVLADRPTEDFFHARDLPQEAAQFLQGELPWL</sequence>
<reference evidence="8 9" key="1">
    <citation type="submission" date="2020-02" db="EMBL/GenBank/DDBJ databases">
        <title>Ideonella bacterium strain TBM-1.</title>
        <authorList>
            <person name="Chen W.-M."/>
        </authorList>
    </citation>
    <scope>NUCLEOTIDE SEQUENCE [LARGE SCALE GENOMIC DNA]</scope>
    <source>
        <strain evidence="8 9">TBM-1</strain>
    </source>
</reference>
<feature type="domain" description="ABC transporter" evidence="7">
    <location>
        <begin position="16"/>
        <end position="243"/>
    </location>
</feature>
<dbReference type="Proteomes" id="UP000484255">
    <property type="component" value="Unassembled WGS sequence"/>
</dbReference>
<keyword evidence="5" id="KW-0547">Nucleotide-binding</keyword>
<keyword evidence="2" id="KW-0813">Transport</keyword>
<evidence type="ECO:0000256" key="6">
    <source>
        <dbReference type="ARBA" id="ARBA00022840"/>
    </source>
</evidence>
<protein>
    <submittedName>
        <fullName evidence="8">ATP-binding cassette domain-containing protein</fullName>
    </submittedName>
</protein>
<dbReference type="PANTHER" id="PTHR42711:SF5">
    <property type="entry name" value="ABC TRANSPORTER ATP-BINDING PROTEIN NATA"/>
    <property type="match status" value="1"/>
</dbReference>
<dbReference type="RefSeq" id="WP_163457588.1">
    <property type="nucleotide sequence ID" value="NZ_JAAGOH010000011.1"/>
</dbReference>
<dbReference type="GO" id="GO:0005524">
    <property type="term" value="F:ATP binding"/>
    <property type="evidence" value="ECO:0007669"/>
    <property type="project" value="UniProtKB-KW"/>
</dbReference>
<dbReference type="AlphaFoldDB" id="A0A7C9TJG5"/>
<evidence type="ECO:0000313" key="9">
    <source>
        <dbReference type="Proteomes" id="UP000484255"/>
    </source>
</evidence>
<dbReference type="InterPro" id="IPR017871">
    <property type="entry name" value="ABC_transporter-like_CS"/>
</dbReference>
<keyword evidence="6 8" id="KW-0067">ATP-binding</keyword>
<comment type="similarity">
    <text evidence="1">Belongs to the ABC transporter superfamily.</text>
</comment>
<dbReference type="SUPFAM" id="SSF52540">
    <property type="entry name" value="P-loop containing nucleoside triphosphate hydrolases"/>
    <property type="match status" value="1"/>
</dbReference>
<keyword evidence="3" id="KW-0536">Nodulation</keyword>